<keyword evidence="7" id="KW-1185">Reference proteome</keyword>
<dbReference type="GO" id="GO:0003677">
    <property type="term" value="F:DNA binding"/>
    <property type="evidence" value="ECO:0007669"/>
    <property type="project" value="UniProtKB-KW"/>
</dbReference>
<evidence type="ECO:0000259" key="5">
    <source>
        <dbReference type="PROSITE" id="PS50937"/>
    </source>
</evidence>
<dbReference type="PANTHER" id="PTHR30204">
    <property type="entry name" value="REDOX-CYCLING DRUG-SENSING TRANSCRIPTIONAL ACTIVATOR SOXR"/>
    <property type="match status" value="1"/>
</dbReference>
<dbReference type="Gene3D" id="1.10.1660.10">
    <property type="match status" value="1"/>
</dbReference>
<proteinExistence type="predicted"/>
<dbReference type="Pfam" id="PF00376">
    <property type="entry name" value="MerR"/>
    <property type="match status" value="1"/>
</dbReference>
<dbReference type="GO" id="GO:0003700">
    <property type="term" value="F:DNA-binding transcription factor activity"/>
    <property type="evidence" value="ECO:0007669"/>
    <property type="project" value="InterPro"/>
</dbReference>
<dbReference type="AlphaFoldDB" id="A0A3S1BGF4"/>
<name>A0A3S1BGF4_9BACL</name>
<keyword evidence="1" id="KW-0678">Repressor</keyword>
<dbReference type="PROSITE" id="PS50937">
    <property type="entry name" value="HTH_MERR_2"/>
    <property type="match status" value="1"/>
</dbReference>
<dbReference type="PANTHER" id="PTHR30204:SF69">
    <property type="entry name" value="MERR-FAMILY TRANSCRIPTIONAL REGULATOR"/>
    <property type="match status" value="1"/>
</dbReference>
<evidence type="ECO:0000313" key="6">
    <source>
        <dbReference type="EMBL" id="RUT40317.1"/>
    </source>
</evidence>
<evidence type="ECO:0000256" key="4">
    <source>
        <dbReference type="ARBA" id="ARBA00023163"/>
    </source>
</evidence>
<dbReference type="SMART" id="SM00422">
    <property type="entry name" value="HTH_MERR"/>
    <property type="match status" value="1"/>
</dbReference>
<accession>A0A3S1BGF4</accession>
<evidence type="ECO:0000256" key="1">
    <source>
        <dbReference type="ARBA" id="ARBA00022491"/>
    </source>
</evidence>
<dbReference type="InterPro" id="IPR009061">
    <property type="entry name" value="DNA-bd_dom_put_sf"/>
</dbReference>
<dbReference type="EMBL" id="RZNY01000038">
    <property type="protein sequence ID" value="RUT40317.1"/>
    <property type="molecule type" value="Genomic_DNA"/>
</dbReference>
<keyword evidence="4" id="KW-0804">Transcription</keyword>
<reference evidence="6 7" key="1">
    <citation type="submission" date="2018-12" db="EMBL/GenBank/DDBJ databases">
        <authorList>
            <person name="Sun L."/>
            <person name="Chen Z."/>
        </authorList>
    </citation>
    <scope>NUCLEOTIDE SEQUENCE [LARGE SCALE GENOMIC DNA]</scope>
    <source>
        <strain evidence="6 7">DSM 15890</strain>
    </source>
</reference>
<evidence type="ECO:0000313" key="7">
    <source>
        <dbReference type="Proteomes" id="UP000279446"/>
    </source>
</evidence>
<feature type="domain" description="HTH merR-type" evidence="5">
    <location>
        <begin position="4"/>
        <end position="74"/>
    </location>
</feature>
<sequence length="272" mass="31894">MKNVFSIGETAKINNISIQALRHYDKIDLLKPSFINKDSGYRYYSIDQFIYIDIIKHAKNFGIPLKELKNTLTLGNMHELAENVRSYHVYLDEQIQSLHNAKERFEKVAEMIEYSLMAVENLGPYRRIIEERNIIKLSDYREVGNFEINSRLVEADTKKSGLEFGFESGYFIDVPTFINSGEEFFTSAYLVFMDGELPKQPLSSSEYIKSFIPKGDYVCITYNEHNKDERIKQIQGYLKENNIEKIEFIIVSELYDDFRNQSNEIQVFLHPQ</sequence>
<dbReference type="Proteomes" id="UP000279446">
    <property type="component" value="Unassembled WGS sequence"/>
</dbReference>
<gene>
    <name evidence="6" type="ORF">EJP82_25180</name>
</gene>
<dbReference type="OrthoDB" id="9773308at2"/>
<comment type="caution">
    <text evidence="6">The sequence shown here is derived from an EMBL/GenBank/DDBJ whole genome shotgun (WGS) entry which is preliminary data.</text>
</comment>
<keyword evidence="3" id="KW-0238">DNA-binding</keyword>
<dbReference type="SUPFAM" id="SSF46955">
    <property type="entry name" value="Putative DNA-binding domain"/>
    <property type="match status" value="1"/>
</dbReference>
<keyword evidence="2" id="KW-0805">Transcription regulation</keyword>
<evidence type="ECO:0000256" key="2">
    <source>
        <dbReference type="ARBA" id="ARBA00023015"/>
    </source>
</evidence>
<dbReference type="Gene3D" id="3.20.80.10">
    <property type="entry name" value="Regulatory factor, effector binding domain"/>
    <property type="match status" value="1"/>
</dbReference>
<dbReference type="InterPro" id="IPR047057">
    <property type="entry name" value="MerR_fam"/>
</dbReference>
<organism evidence="6 7">
    <name type="scientific">Paenibacillus anaericanus</name>
    <dbReference type="NCBI Taxonomy" id="170367"/>
    <lineage>
        <taxon>Bacteria</taxon>
        <taxon>Bacillati</taxon>
        <taxon>Bacillota</taxon>
        <taxon>Bacilli</taxon>
        <taxon>Bacillales</taxon>
        <taxon>Paenibacillaceae</taxon>
        <taxon>Paenibacillus</taxon>
    </lineage>
</organism>
<protein>
    <submittedName>
        <fullName evidence="6">MerR family transcriptional regulator</fullName>
    </submittedName>
</protein>
<dbReference type="InterPro" id="IPR011256">
    <property type="entry name" value="Reg_factor_effector_dom_sf"/>
</dbReference>
<dbReference type="RefSeq" id="WP_127194816.1">
    <property type="nucleotide sequence ID" value="NZ_RZNY01000038.1"/>
</dbReference>
<dbReference type="CDD" id="cd01107">
    <property type="entry name" value="HTH_BmrR"/>
    <property type="match status" value="1"/>
</dbReference>
<dbReference type="InterPro" id="IPR000551">
    <property type="entry name" value="MerR-type_HTH_dom"/>
</dbReference>
<evidence type="ECO:0000256" key="3">
    <source>
        <dbReference type="ARBA" id="ARBA00023125"/>
    </source>
</evidence>